<sequence>MESYRFTAVAGVCYVEKIFKLEPKGALTPALAFGDDFILEIPETNPLDSIT</sequence>
<reference evidence="1" key="1">
    <citation type="journal article" date="2015" name="Nature">
        <title>Complex archaea that bridge the gap between prokaryotes and eukaryotes.</title>
        <authorList>
            <person name="Spang A."/>
            <person name="Saw J.H."/>
            <person name="Jorgensen S.L."/>
            <person name="Zaremba-Niedzwiedzka K."/>
            <person name="Martijn J."/>
            <person name="Lind A.E."/>
            <person name="van Eijk R."/>
            <person name="Schleper C."/>
            <person name="Guy L."/>
            <person name="Ettema T.J."/>
        </authorList>
    </citation>
    <scope>NUCLEOTIDE SEQUENCE</scope>
</reference>
<accession>A0A0F9UBZ6</accession>
<comment type="caution">
    <text evidence="1">The sequence shown here is derived from an EMBL/GenBank/DDBJ whole genome shotgun (WGS) entry which is preliminary data.</text>
</comment>
<gene>
    <name evidence="1" type="ORF">LCGC14_0625380</name>
</gene>
<protein>
    <submittedName>
        <fullName evidence="1">Uncharacterized protein</fullName>
    </submittedName>
</protein>
<name>A0A0F9UBZ6_9ZZZZ</name>
<evidence type="ECO:0000313" key="1">
    <source>
        <dbReference type="EMBL" id="KKN51158.1"/>
    </source>
</evidence>
<dbReference type="AlphaFoldDB" id="A0A0F9UBZ6"/>
<dbReference type="EMBL" id="LAZR01001076">
    <property type="protein sequence ID" value="KKN51158.1"/>
    <property type="molecule type" value="Genomic_DNA"/>
</dbReference>
<organism evidence="1">
    <name type="scientific">marine sediment metagenome</name>
    <dbReference type="NCBI Taxonomy" id="412755"/>
    <lineage>
        <taxon>unclassified sequences</taxon>
        <taxon>metagenomes</taxon>
        <taxon>ecological metagenomes</taxon>
    </lineage>
</organism>
<proteinExistence type="predicted"/>